<dbReference type="STRING" id="571913.VV02_24140"/>
<evidence type="ECO:0000313" key="1">
    <source>
        <dbReference type="EMBL" id="AKU18218.1"/>
    </source>
</evidence>
<keyword evidence="2" id="KW-1185">Reference proteome</keyword>
<protein>
    <submittedName>
        <fullName evidence="1">Uncharacterized protein</fullName>
    </submittedName>
</protein>
<dbReference type="KEGG" id="lmoi:VV02_24140"/>
<evidence type="ECO:0000313" key="2">
    <source>
        <dbReference type="Proteomes" id="UP000066480"/>
    </source>
</evidence>
<dbReference type="AlphaFoldDB" id="A0A0K1JNQ9"/>
<accession>A0A0K1JNQ9</accession>
<proteinExistence type="predicted"/>
<reference evidence="1 2" key="1">
    <citation type="submission" date="2015-03" db="EMBL/GenBank/DDBJ databases">
        <title>Luteipulveratus halotolerans sp. nov., a novel actinobacterium (Dermacoccaceae) from Sarawak, Malaysia.</title>
        <authorList>
            <person name="Juboi H."/>
            <person name="Basik A."/>
            <person name="Shamsul S.S."/>
            <person name="Arnold P."/>
            <person name="Schmitt E.K."/>
            <person name="Sanglier J.-J."/>
            <person name="Yeo T."/>
        </authorList>
    </citation>
    <scope>NUCLEOTIDE SEQUENCE [LARGE SCALE GENOMIC DNA]</scope>
    <source>
        <strain evidence="1 2">MN07-A0370</strain>
    </source>
</reference>
<sequence length="150" mass="16840">MEIMAQGKQLGGPVNNRRTWRMYYTATYGSCGPISCTITDKITFRVDFDPGIKASRVFMNYRYFPSTGKFGRPGFSTRAYIPNLQIGDAYVDAFNEGSITKYIPQGWSLKGRGFQFDITTHTPVNGQQKFVAYHSGWGACNTASTPTCKW</sequence>
<gene>
    <name evidence="1" type="ORF">VV02_24140</name>
</gene>
<organism evidence="1 2">
    <name type="scientific">Luteipulveratus mongoliensis</name>
    <dbReference type="NCBI Taxonomy" id="571913"/>
    <lineage>
        <taxon>Bacteria</taxon>
        <taxon>Bacillati</taxon>
        <taxon>Actinomycetota</taxon>
        <taxon>Actinomycetes</taxon>
        <taxon>Micrococcales</taxon>
        <taxon>Dermacoccaceae</taxon>
        <taxon>Luteipulveratus</taxon>
    </lineage>
</organism>
<name>A0A0K1JNQ9_9MICO</name>
<dbReference type="EMBL" id="CP011112">
    <property type="protein sequence ID" value="AKU18218.1"/>
    <property type="molecule type" value="Genomic_DNA"/>
</dbReference>
<dbReference type="Proteomes" id="UP000066480">
    <property type="component" value="Chromosome"/>
</dbReference>